<dbReference type="AlphaFoldDB" id="S4ADU8"/>
<evidence type="ECO:0000313" key="2">
    <source>
        <dbReference type="Proteomes" id="UP000014629"/>
    </source>
</evidence>
<accession>S4ADU8</accession>
<proteinExistence type="predicted"/>
<dbReference type="EMBL" id="AOPZ01000519">
    <property type="protein sequence ID" value="EPH39592.1"/>
    <property type="molecule type" value="Genomic_DNA"/>
</dbReference>
<evidence type="ECO:0000313" key="1">
    <source>
        <dbReference type="EMBL" id="EPH39592.1"/>
    </source>
</evidence>
<reference evidence="1 2" key="1">
    <citation type="submission" date="2013-02" db="EMBL/GenBank/DDBJ databases">
        <title>Draft Genome Sequence of Streptomyces aurantiacus, Which Produces Setomimycin.</title>
        <authorList>
            <person name="Gruening B.A."/>
            <person name="Praeg A."/>
            <person name="Erxleben A."/>
            <person name="Guenther S."/>
            <person name="Mueller M."/>
        </authorList>
    </citation>
    <scope>NUCLEOTIDE SEQUENCE [LARGE SCALE GENOMIC DNA]</scope>
    <source>
        <strain evidence="1 2">JA 4570</strain>
    </source>
</reference>
<organism evidence="1 2">
    <name type="scientific">Streptomyces aurantiacus JA 4570</name>
    <dbReference type="NCBI Taxonomy" id="1286094"/>
    <lineage>
        <taxon>Bacteria</taxon>
        <taxon>Bacillati</taxon>
        <taxon>Actinomycetota</taxon>
        <taxon>Actinomycetes</taxon>
        <taxon>Kitasatosporales</taxon>
        <taxon>Streptomycetaceae</taxon>
        <taxon>Streptomyces</taxon>
        <taxon>Streptomyces aurantiacus group</taxon>
    </lineage>
</organism>
<protein>
    <submittedName>
        <fullName evidence="1">Uncharacterized protein</fullName>
    </submittedName>
</protein>
<dbReference type="RefSeq" id="WP_016645502.1">
    <property type="nucleotide sequence ID" value="NZ_AOPZ01000519.1"/>
</dbReference>
<dbReference type="OrthoDB" id="8855897at2"/>
<sequence length="46" mass="5097">MKKYRNPLGPTADQQFAKYGSWAAVIEAATRSSAAVDQELGLERRN</sequence>
<comment type="caution">
    <text evidence="1">The sequence shown here is derived from an EMBL/GenBank/DDBJ whole genome shotgun (WGS) entry which is preliminary data.</text>
</comment>
<dbReference type="Proteomes" id="UP000014629">
    <property type="component" value="Unassembled WGS sequence"/>
</dbReference>
<dbReference type="PATRIC" id="fig|1286094.4.peg.7321"/>
<name>S4ADU8_9ACTN</name>
<keyword evidence="2" id="KW-1185">Reference proteome</keyword>
<gene>
    <name evidence="1" type="ORF">STRAU_7396</name>
</gene>